<reference evidence="1 2" key="1">
    <citation type="submission" date="2019-03" db="EMBL/GenBank/DDBJ databases">
        <title>Ruegeria lutea sp. nov., a novel strain, isolated from marine sediment, the Masan Bay, South Korea.</title>
        <authorList>
            <person name="Kim J."/>
            <person name="Kim D.-Y."/>
            <person name="Lee S.-S."/>
        </authorList>
    </citation>
    <scope>NUCLEOTIDE SEQUENCE [LARGE SCALE GENOMIC DNA]</scope>
    <source>
        <strain evidence="1 2">318-1</strain>
    </source>
</reference>
<dbReference type="RefSeq" id="WP_133358461.1">
    <property type="nucleotide sequence ID" value="NZ_SMUV01000049.1"/>
</dbReference>
<dbReference type="EMBL" id="SMUV01000049">
    <property type="protein sequence ID" value="TDK51158.1"/>
    <property type="molecule type" value="Genomic_DNA"/>
</dbReference>
<keyword evidence="2" id="KW-1185">Reference proteome</keyword>
<gene>
    <name evidence="1" type="ORF">E1832_04095</name>
</gene>
<dbReference type="OrthoDB" id="9894993at2"/>
<name>A0A4R5VGT7_9RHOB</name>
<comment type="caution">
    <text evidence="1">The sequence shown here is derived from an EMBL/GenBank/DDBJ whole genome shotgun (WGS) entry which is preliminary data.</text>
</comment>
<accession>A0A4R5VGT7</accession>
<organism evidence="1 2">
    <name type="scientific">Antarcticimicrobium luteum</name>
    <dbReference type="NCBI Taxonomy" id="2547397"/>
    <lineage>
        <taxon>Bacteria</taxon>
        <taxon>Pseudomonadati</taxon>
        <taxon>Pseudomonadota</taxon>
        <taxon>Alphaproteobacteria</taxon>
        <taxon>Rhodobacterales</taxon>
        <taxon>Paracoccaceae</taxon>
        <taxon>Antarcticimicrobium</taxon>
    </lineage>
</organism>
<protein>
    <submittedName>
        <fullName evidence="1">Uncharacterized protein</fullName>
    </submittedName>
</protein>
<dbReference type="Proteomes" id="UP000295301">
    <property type="component" value="Unassembled WGS sequence"/>
</dbReference>
<dbReference type="AlphaFoldDB" id="A0A4R5VGT7"/>
<proteinExistence type="predicted"/>
<evidence type="ECO:0000313" key="1">
    <source>
        <dbReference type="EMBL" id="TDK51158.1"/>
    </source>
</evidence>
<sequence length="67" mass="6663">MAAARTRTTCALIRNAIAACRDAGIEVGAIEVMPGGGVRILPPGAIPAHRGAGGGNSCDELFGDLSD</sequence>
<evidence type="ECO:0000313" key="2">
    <source>
        <dbReference type="Proteomes" id="UP000295301"/>
    </source>
</evidence>